<dbReference type="InterPro" id="IPR007137">
    <property type="entry name" value="DUF348"/>
</dbReference>
<keyword evidence="5" id="KW-1185">Reference proteome</keyword>
<organism evidence="4 5">
    <name type="scientific">Paraoerskovia sediminicola</name>
    <dbReference type="NCBI Taxonomy" id="1138587"/>
    <lineage>
        <taxon>Bacteria</taxon>
        <taxon>Bacillati</taxon>
        <taxon>Actinomycetota</taxon>
        <taxon>Actinomycetes</taxon>
        <taxon>Micrococcales</taxon>
        <taxon>Cellulomonadaceae</taxon>
        <taxon>Paraoerskovia</taxon>
    </lineage>
</organism>
<dbReference type="Proteomes" id="UP001321475">
    <property type="component" value="Chromosome"/>
</dbReference>
<feature type="chain" id="PRO_5045668778" description="DUF348 domain-containing protein" evidence="2">
    <location>
        <begin position="43"/>
        <end position="152"/>
    </location>
</feature>
<proteinExistence type="predicted"/>
<evidence type="ECO:0000259" key="3">
    <source>
        <dbReference type="Pfam" id="PF03990"/>
    </source>
</evidence>
<feature type="region of interest" description="Disordered" evidence="1">
    <location>
        <begin position="130"/>
        <end position="152"/>
    </location>
</feature>
<dbReference type="RefSeq" id="WP_286217141.1">
    <property type="nucleotide sequence ID" value="NZ_AP027729.1"/>
</dbReference>
<dbReference type="Pfam" id="PF03990">
    <property type="entry name" value="DUF348"/>
    <property type="match status" value="2"/>
</dbReference>
<feature type="signal peptide" evidence="2">
    <location>
        <begin position="1"/>
        <end position="42"/>
    </location>
</feature>
<protein>
    <recommendedName>
        <fullName evidence="3">DUF348 domain-containing protein</fullName>
    </recommendedName>
</protein>
<accession>A0ABN6XCZ2</accession>
<evidence type="ECO:0000256" key="1">
    <source>
        <dbReference type="SAM" id="MobiDB-lite"/>
    </source>
</evidence>
<evidence type="ECO:0000313" key="5">
    <source>
        <dbReference type="Proteomes" id="UP001321475"/>
    </source>
</evidence>
<keyword evidence="2" id="KW-0732">Signal</keyword>
<sequence>MPPSRRSLHAHTSRPPRSPRRLTVQSLVLVCLVGATGTVAMAHDTVTIDQDGAVRTVATPDGATVAEVLESAGVTTSEHDLVQPGPDAVVDDGDTVVVRTSREIEVETDGRVETVRTTAGTVGEYLASSGLAPTARSARRPGRRRSGASPCV</sequence>
<feature type="domain" description="DUF348" evidence="3">
    <location>
        <begin position="104"/>
        <end position="132"/>
    </location>
</feature>
<feature type="compositionally biased region" description="Basic residues" evidence="1">
    <location>
        <begin position="137"/>
        <end position="146"/>
    </location>
</feature>
<name>A0ABN6XCZ2_9CELL</name>
<reference evidence="5" key="1">
    <citation type="journal article" date="2019" name="Int. J. Syst. Evol. Microbiol.">
        <title>The Global Catalogue of Microorganisms (GCM) 10K type strain sequencing project: providing services to taxonomists for standard genome sequencing and annotation.</title>
        <authorList>
            <consortium name="The Broad Institute Genomics Platform"/>
            <consortium name="The Broad Institute Genome Sequencing Center for Infectious Disease"/>
            <person name="Wu L."/>
            <person name="Ma J."/>
        </authorList>
    </citation>
    <scope>NUCLEOTIDE SEQUENCE [LARGE SCALE GENOMIC DNA]</scope>
    <source>
        <strain evidence="5">NBRC 108565</strain>
    </source>
</reference>
<gene>
    <name evidence="4" type="ORF">GCM10025865_20100</name>
</gene>
<dbReference type="EMBL" id="AP027729">
    <property type="protein sequence ID" value="BDZ42711.1"/>
    <property type="molecule type" value="Genomic_DNA"/>
</dbReference>
<evidence type="ECO:0000313" key="4">
    <source>
        <dbReference type="EMBL" id="BDZ42711.1"/>
    </source>
</evidence>
<evidence type="ECO:0000256" key="2">
    <source>
        <dbReference type="SAM" id="SignalP"/>
    </source>
</evidence>
<feature type="domain" description="DUF348" evidence="3">
    <location>
        <begin position="46"/>
        <end position="87"/>
    </location>
</feature>